<reference evidence="7 8" key="1">
    <citation type="submission" date="2014-06" db="EMBL/GenBank/DDBJ databases">
        <authorList>
            <person name="Swart Estienne"/>
        </authorList>
    </citation>
    <scope>NUCLEOTIDE SEQUENCE [LARGE SCALE GENOMIC DNA]</scope>
    <source>
        <strain evidence="7 8">130c</strain>
    </source>
</reference>
<feature type="short sequence motif" description="GXGXXG" evidence="3">
    <location>
        <begin position="97"/>
        <end position="102"/>
    </location>
</feature>
<dbReference type="Pfam" id="PF01734">
    <property type="entry name" value="Patatin"/>
    <property type="match status" value="1"/>
</dbReference>
<comment type="similarity">
    <text evidence="1">Belongs to the patatin family.</text>
</comment>
<dbReference type="AlphaFoldDB" id="A0A078AQU5"/>
<evidence type="ECO:0000256" key="5">
    <source>
        <dbReference type="SAM" id="Phobius"/>
    </source>
</evidence>
<proteinExistence type="inferred from homology"/>
<name>A0A078AQU5_STYLE</name>
<sequence length="573" mass="63807">MLRSKTNTLVKIGFAMAMIASLTVASDMMSLSSSEPIFVVDQDKHLGEITIVQPEKYLNLAAVQDDASSGSKPAGGSTASDDDQPDHKHYNILSIDGGGIRGIIPTVLIQYIETESYAYARNMSYIKEDSRGIIEMKDLFDMVAGTSTGGLITTALVTPKEVNSKEAYNASFVMSIFEDKGAEIFKSQSINKGLLGIMITIMIMIGGVLGYRLGKNIFANQQVEDTNYKLRHYIKEAKKTAKHDDKMHDSETKTSALGSQLLKHMSVALTKKVEQIHYELIPEGQKLQELVESHDYWKIKEAERLLQEREGKYRESKQKKWIFCVFGLILGGALGYYIPVAVYYLGNSNYNRTVIDTYLKSFFGHAKVSDILTDECLIVAYSYNAQQPRFYSKYEVSKDPQIYDVGLDIAAGGSSAAPGYFDPKVFENGRGETEVLVDGGIIANNPSMYAFIFASEMNKKKNIRVVSIGTGQVKQPMIDPDNVSILTWVENLGDLIVDVEVTAHAYFTEFLAGKYHRYQVETELPLDAADGESIKALKKLGNNLLEQEKENLDILIRELVEERLSPKAKQTAK</sequence>
<keyword evidence="3" id="KW-0378">Hydrolase</keyword>
<feature type="transmembrane region" description="Helical" evidence="5">
    <location>
        <begin position="193"/>
        <end position="211"/>
    </location>
</feature>
<keyword evidence="5" id="KW-0472">Membrane</keyword>
<evidence type="ECO:0000256" key="4">
    <source>
        <dbReference type="SAM" id="MobiDB-lite"/>
    </source>
</evidence>
<evidence type="ECO:0000256" key="3">
    <source>
        <dbReference type="PROSITE-ProRule" id="PRU01161"/>
    </source>
</evidence>
<dbReference type="Proteomes" id="UP000039865">
    <property type="component" value="Unassembled WGS sequence"/>
</dbReference>
<dbReference type="InParanoid" id="A0A078AQU5"/>
<organism evidence="7 8">
    <name type="scientific">Stylonychia lemnae</name>
    <name type="common">Ciliate</name>
    <dbReference type="NCBI Taxonomy" id="5949"/>
    <lineage>
        <taxon>Eukaryota</taxon>
        <taxon>Sar</taxon>
        <taxon>Alveolata</taxon>
        <taxon>Ciliophora</taxon>
        <taxon>Intramacronucleata</taxon>
        <taxon>Spirotrichea</taxon>
        <taxon>Stichotrichia</taxon>
        <taxon>Sporadotrichida</taxon>
        <taxon>Oxytrichidae</taxon>
        <taxon>Stylonychinae</taxon>
        <taxon>Stylonychia</taxon>
    </lineage>
</organism>
<dbReference type="SUPFAM" id="SSF52151">
    <property type="entry name" value="FabD/lysophospholipase-like"/>
    <property type="match status" value="1"/>
</dbReference>
<keyword evidence="2 3" id="KW-0443">Lipid metabolism</keyword>
<evidence type="ECO:0000313" key="7">
    <source>
        <dbReference type="EMBL" id="CDW84800.1"/>
    </source>
</evidence>
<protein>
    <submittedName>
        <fullName evidence="7">Patatin</fullName>
    </submittedName>
</protein>
<dbReference type="InterPro" id="IPR016035">
    <property type="entry name" value="Acyl_Trfase/lysoPLipase"/>
</dbReference>
<dbReference type="Gene3D" id="3.40.1090.10">
    <property type="entry name" value="Cytosolic phospholipase A2 catalytic domain"/>
    <property type="match status" value="2"/>
</dbReference>
<accession>A0A078AQU5</accession>
<feature type="active site" description="Proton acceptor" evidence="3">
    <location>
        <position position="438"/>
    </location>
</feature>
<evidence type="ECO:0000256" key="2">
    <source>
        <dbReference type="ARBA" id="ARBA00023098"/>
    </source>
</evidence>
<dbReference type="PROSITE" id="PS51635">
    <property type="entry name" value="PNPLA"/>
    <property type="match status" value="1"/>
</dbReference>
<feature type="domain" description="PNPLA" evidence="6">
    <location>
        <begin position="93"/>
        <end position="451"/>
    </location>
</feature>
<feature type="short sequence motif" description="DGA/G" evidence="3">
    <location>
        <begin position="438"/>
        <end position="440"/>
    </location>
</feature>
<feature type="active site" description="Nucleophile" evidence="3">
    <location>
        <position position="147"/>
    </location>
</feature>
<dbReference type="GO" id="GO:0016042">
    <property type="term" value="P:lipid catabolic process"/>
    <property type="evidence" value="ECO:0007669"/>
    <property type="project" value="UniProtKB-UniRule"/>
</dbReference>
<evidence type="ECO:0000259" key="6">
    <source>
        <dbReference type="PROSITE" id="PS51635"/>
    </source>
</evidence>
<feature type="transmembrane region" description="Helical" evidence="5">
    <location>
        <begin position="321"/>
        <end position="345"/>
    </location>
</feature>
<evidence type="ECO:0000256" key="1">
    <source>
        <dbReference type="ARBA" id="ARBA00010240"/>
    </source>
</evidence>
<keyword evidence="3" id="KW-0442">Lipid degradation</keyword>
<keyword evidence="8" id="KW-1185">Reference proteome</keyword>
<feature type="short sequence motif" description="GXSXG" evidence="3">
    <location>
        <begin position="145"/>
        <end position="149"/>
    </location>
</feature>
<dbReference type="EMBL" id="CCKQ01013163">
    <property type="protein sequence ID" value="CDW84800.1"/>
    <property type="molecule type" value="Genomic_DNA"/>
</dbReference>
<dbReference type="GO" id="GO:0047372">
    <property type="term" value="F:monoacylglycerol lipase activity"/>
    <property type="evidence" value="ECO:0007669"/>
    <property type="project" value="TreeGrafter"/>
</dbReference>
<evidence type="ECO:0000313" key="8">
    <source>
        <dbReference type="Proteomes" id="UP000039865"/>
    </source>
</evidence>
<dbReference type="InterPro" id="IPR002641">
    <property type="entry name" value="PNPLA_dom"/>
</dbReference>
<keyword evidence="5" id="KW-0812">Transmembrane</keyword>
<keyword evidence="5" id="KW-1133">Transmembrane helix</keyword>
<dbReference type="PANTHER" id="PTHR32176">
    <property type="entry name" value="XYLOSE ISOMERASE"/>
    <property type="match status" value="1"/>
</dbReference>
<gene>
    <name evidence="7" type="primary">Contig2963.g3170</name>
    <name evidence="7" type="ORF">STYLEM_13868</name>
</gene>
<dbReference type="GO" id="GO:0004620">
    <property type="term" value="F:phospholipase activity"/>
    <property type="evidence" value="ECO:0007669"/>
    <property type="project" value="TreeGrafter"/>
</dbReference>
<dbReference type="OrthoDB" id="10049552at2759"/>
<feature type="region of interest" description="Disordered" evidence="4">
    <location>
        <begin position="68"/>
        <end position="88"/>
    </location>
</feature>
<dbReference type="PANTHER" id="PTHR32176:SF92">
    <property type="entry name" value="XYLOSE ISOMERASE"/>
    <property type="match status" value="1"/>
</dbReference>